<protein>
    <submittedName>
        <fullName evidence="1">Uncharacterized protein</fullName>
    </submittedName>
</protein>
<proteinExistence type="predicted"/>
<dbReference type="Proteomes" id="UP000023152">
    <property type="component" value="Unassembled WGS sequence"/>
</dbReference>
<organism evidence="1 2">
    <name type="scientific">Reticulomyxa filosa</name>
    <dbReference type="NCBI Taxonomy" id="46433"/>
    <lineage>
        <taxon>Eukaryota</taxon>
        <taxon>Sar</taxon>
        <taxon>Rhizaria</taxon>
        <taxon>Retaria</taxon>
        <taxon>Foraminifera</taxon>
        <taxon>Monothalamids</taxon>
        <taxon>Reticulomyxidae</taxon>
        <taxon>Reticulomyxa</taxon>
    </lineage>
</organism>
<evidence type="ECO:0000313" key="1">
    <source>
        <dbReference type="EMBL" id="ETO07602.1"/>
    </source>
</evidence>
<dbReference type="AlphaFoldDB" id="X6M2F8"/>
<gene>
    <name evidence="1" type="ORF">RFI_29790</name>
</gene>
<reference evidence="1 2" key="1">
    <citation type="journal article" date="2013" name="Curr. Biol.">
        <title>The Genome of the Foraminiferan Reticulomyxa filosa.</title>
        <authorList>
            <person name="Glockner G."/>
            <person name="Hulsmann N."/>
            <person name="Schleicher M."/>
            <person name="Noegel A.A."/>
            <person name="Eichinger L."/>
            <person name="Gallinger C."/>
            <person name="Pawlowski J."/>
            <person name="Sierra R."/>
            <person name="Euteneuer U."/>
            <person name="Pillet L."/>
            <person name="Moustafa A."/>
            <person name="Platzer M."/>
            <person name="Groth M."/>
            <person name="Szafranski K."/>
            <person name="Schliwa M."/>
        </authorList>
    </citation>
    <scope>NUCLEOTIDE SEQUENCE [LARGE SCALE GENOMIC DNA]</scope>
</reference>
<keyword evidence="2" id="KW-1185">Reference proteome</keyword>
<feature type="non-terminal residue" evidence="1">
    <location>
        <position position="1"/>
    </location>
</feature>
<accession>X6M2F8</accession>
<comment type="caution">
    <text evidence="1">The sequence shown here is derived from an EMBL/GenBank/DDBJ whole genome shotgun (WGS) entry which is preliminary data.</text>
</comment>
<dbReference type="EMBL" id="ASPP01025972">
    <property type="protein sequence ID" value="ETO07602.1"/>
    <property type="molecule type" value="Genomic_DNA"/>
</dbReference>
<name>X6M2F8_RETFI</name>
<evidence type="ECO:0000313" key="2">
    <source>
        <dbReference type="Proteomes" id="UP000023152"/>
    </source>
</evidence>
<sequence length="116" mass="14246">RTRNKNLYLFFNTQKHYHIFQYSINLEQQHHLMRLFKEFGDKFEKTTISQTWRNHNQIYLDTGMKLWEICNTCNLNELNINKISKEGNETKISREIYLHILWNILKYPKHDQISSN</sequence>